<evidence type="ECO:0000259" key="1">
    <source>
        <dbReference type="Pfam" id="PF00501"/>
    </source>
</evidence>
<protein>
    <submittedName>
        <fullName evidence="3">Acyl-CoA synthetase</fullName>
    </submittedName>
</protein>
<organism evidence="3 4">
    <name type="scientific">Bradyrhizobium denitrificans</name>
    <dbReference type="NCBI Taxonomy" id="2734912"/>
    <lineage>
        <taxon>Bacteria</taxon>
        <taxon>Pseudomonadati</taxon>
        <taxon>Pseudomonadota</taxon>
        <taxon>Alphaproteobacteria</taxon>
        <taxon>Hyphomicrobiales</taxon>
        <taxon>Nitrobacteraceae</taxon>
        <taxon>Bradyrhizobium</taxon>
    </lineage>
</organism>
<dbReference type="PANTHER" id="PTHR43767:SF1">
    <property type="entry name" value="NONRIBOSOMAL PEPTIDE SYNTHASE PES1 (EUROFUNG)-RELATED"/>
    <property type="match status" value="1"/>
</dbReference>
<dbReference type="InterPro" id="IPR050237">
    <property type="entry name" value="ATP-dep_AMP-bd_enzyme"/>
</dbReference>
<name>A0ABS5FZ58_9BRAD</name>
<proteinExistence type="predicted"/>
<dbReference type="InterPro" id="IPR045851">
    <property type="entry name" value="AMP-bd_C_sf"/>
</dbReference>
<dbReference type="EMBL" id="JAFCLK010000001">
    <property type="protein sequence ID" value="MBR1134328.1"/>
    <property type="molecule type" value="Genomic_DNA"/>
</dbReference>
<dbReference type="InterPro" id="IPR025110">
    <property type="entry name" value="AMP-bd_C"/>
</dbReference>
<comment type="caution">
    <text evidence="3">The sequence shown here is derived from an EMBL/GenBank/DDBJ whole genome shotgun (WGS) entry which is preliminary data.</text>
</comment>
<dbReference type="RefSeq" id="WP_172235828.1">
    <property type="nucleotide sequence ID" value="NZ_JABFDP010000004.1"/>
</dbReference>
<dbReference type="Pfam" id="PF00501">
    <property type="entry name" value="AMP-binding"/>
    <property type="match status" value="1"/>
</dbReference>
<feature type="domain" description="AMP-dependent synthetase/ligase" evidence="1">
    <location>
        <begin position="49"/>
        <end position="432"/>
    </location>
</feature>
<keyword evidence="4" id="KW-1185">Reference proteome</keyword>
<dbReference type="InterPro" id="IPR042099">
    <property type="entry name" value="ANL_N_sf"/>
</dbReference>
<dbReference type="SUPFAM" id="SSF56801">
    <property type="entry name" value="Acetyl-CoA synthetase-like"/>
    <property type="match status" value="1"/>
</dbReference>
<reference evidence="4" key="1">
    <citation type="journal article" date="2021" name="ISME J.">
        <title>Evolutionary origin and ecological implication of a unique nif island in free-living Bradyrhizobium lineages.</title>
        <authorList>
            <person name="Tao J."/>
        </authorList>
    </citation>
    <scope>NUCLEOTIDE SEQUENCE [LARGE SCALE GENOMIC DNA]</scope>
    <source>
        <strain evidence="4">SZCCT0094</strain>
    </source>
</reference>
<dbReference type="Gene3D" id="3.30.300.30">
    <property type="match status" value="1"/>
</dbReference>
<dbReference type="Gene3D" id="3.40.50.12780">
    <property type="entry name" value="N-terminal domain of ligase-like"/>
    <property type="match status" value="1"/>
</dbReference>
<accession>A0ABS5FZ58</accession>
<dbReference type="InterPro" id="IPR020845">
    <property type="entry name" value="AMP-binding_CS"/>
</dbReference>
<gene>
    <name evidence="3" type="ORF">JQ619_00955</name>
</gene>
<dbReference type="PANTHER" id="PTHR43767">
    <property type="entry name" value="LONG-CHAIN-FATTY-ACID--COA LIGASE"/>
    <property type="match status" value="1"/>
</dbReference>
<evidence type="ECO:0000259" key="2">
    <source>
        <dbReference type="Pfam" id="PF13193"/>
    </source>
</evidence>
<dbReference type="PROSITE" id="PS00455">
    <property type="entry name" value="AMP_BINDING"/>
    <property type="match status" value="1"/>
</dbReference>
<dbReference type="Proteomes" id="UP001314635">
    <property type="component" value="Unassembled WGS sequence"/>
</dbReference>
<sequence length="636" mass="67386">MTGIHLLDRAIGSDYPTFASTADIRAFEQTPYSERIAAQSTYEALKCGASANPDAPAIQFLPNADPADTPVVITYRDFIAKVTQAANMFHALGVGPNDVVSFMLPLVPEAFITLFGAEAAGIANPVNPLLEPHQIAEILEAAKTKVLVALGPLPGTDIWQKVEKVRGSLKHLKAIVQVYGGGGDPANGIHAFNDLIKPQPADHLVSGRQIKASDTAAYFHTGGTTGTPKLVRHSHGNQVYQAWAINLVLKAKPGGTLLFGMPLFHVGGSLTQALQTFSAGGSLVVLSGAGWRNPNAVRNIWSLVARYRPETLSSVPTVLAATLAVPPGAADISSLRYAAGGGSAIPVAVGQAIMDKLKLPVVEVYGMTETASVHTMAYPDQPIRLGSVGLPLPYAQVRIVKLDADGRYERDCAVDEIGVVIMAGPGVFSGYLDAAHNKGAFIDGHWVNSGDLGRLDADGFLWITGRAKDLVIRGGHNIDPAPVEEILFQHPAVGFAAVVGQPDAYAGELPIGYVQLKPGASVQPGELEDWVRARTPERAAVPVQIIPIDPMPVTGVGKVFKPQLRWDAATRVFTKVLSQLTDRGIDCTVKVGAHGSHGSIATVTLRNVPAESREAIANEVHTLLAPFVIRHEVVQE</sequence>
<dbReference type="NCBIfam" id="NF005714">
    <property type="entry name" value="PRK07529.1"/>
    <property type="match status" value="1"/>
</dbReference>
<dbReference type="InterPro" id="IPR000873">
    <property type="entry name" value="AMP-dep_synth/lig_dom"/>
</dbReference>
<dbReference type="Pfam" id="PF13193">
    <property type="entry name" value="AMP-binding_C"/>
    <property type="match status" value="1"/>
</dbReference>
<feature type="domain" description="AMP-binding enzyme C-terminal" evidence="2">
    <location>
        <begin position="483"/>
        <end position="558"/>
    </location>
</feature>
<evidence type="ECO:0000313" key="4">
    <source>
        <dbReference type="Proteomes" id="UP001314635"/>
    </source>
</evidence>
<dbReference type="CDD" id="cd05944">
    <property type="entry name" value="FACL_like_4"/>
    <property type="match status" value="1"/>
</dbReference>
<evidence type="ECO:0000313" key="3">
    <source>
        <dbReference type="EMBL" id="MBR1134328.1"/>
    </source>
</evidence>